<reference evidence="2" key="1">
    <citation type="submission" date="2020-03" db="EMBL/GenBank/DDBJ databases">
        <authorList>
            <person name="Weist P."/>
        </authorList>
    </citation>
    <scope>NUCLEOTIDE SEQUENCE</scope>
</reference>
<proteinExistence type="predicted"/>
<evidence type="ECO:0000313" key="2">
    <source>
        <dbReference type="EMBL" id="CAB1426916.1"/>
    </source>
</evidence>
<evidence type="ECO:0000313" key="3">
    <source>
        <dbReference type="Proteomes" id="UP001153269"/>
    </source>
</evidence>
<dbReference type="AlphaFoldDB" id="A0A9N7YIP9"/>
<evidence type="ECO:0000256" key="1">
    <source>
        <dbReference type="SAM" id="MobiDB-lite"/>
    </source>
</evidence>
<feature type="non-terminal residue" evidence="2">
    <location>
        <position position="1"/>
    </location>
</feature>
<name>A0A9N7YIP9_PLEPL</name>
<accession>A0A9N7YIP9</accession>
<organism evidence="2 3">
    <name type="scientific">Pleuronectes platessa</name>
    <name type="common">European plaice</name>
    <dbReference type="NCBI Taxonomy" id="8262"/>
    <lineage>
        <taxon>Eukaryota</taxon>
        <taxon>Metazoa</taxon>
        <taxon>Chordata</taxon>
        <taxon>Craniata</taxon>
        <taxon>Vertebrata</taxon>
        <taxon>Euteleostomi</taxon>
        <taxon>Actinopterygii</taxon>
        <taxon>Neopterygii</taxon>
        <taxon>Teleostei</taxon>
        <taxon>Neoteleostei</taxon>
        <taxon>Acanthomorphata</taxon>
        <taxon>Carangaria</taxon>
        <taxon>Pleuronectiformes</taxon>
        <taxon>Pleuronectoidei</taxon>
        <taxon>Pleuronectidae</taxon>
        <taxon>Pleuronectes</taxon>
    </lineage>
</organism>
<gene>
    <name evidence="2" type="ORF">PLEPLA_LOCUS14854</name>
</gene>
<comment type="caution">
    <text evidence="2">The sequence shown here is derived from an EMBL/GenBank/DDBJ whole genome shotgun (WGS) entry which is preliminary data.</text>
</comment>
<dbReference type="EMBL" id="CADEAL010000926">
    <property type="protein sequence ID" value="CAB1426916.1"/>
    <property type="molecule type" value="Genomic_DNA"/>
</dbReference>
<feature type="region of interest" description="Disordered" evidence="1">
    <location>
        <begin position="1"/>
        <end position="68"/>
    </location>
</feature>
<protein>
    <submittedName>
        <fullName evidence="2">Uncharacterized protein</fullName>
    </submittedName>
</protein>
<feature type="compositionally biased region" description="Basic and acidic residues" evidence="1">
    <location>
        <begin position="39"/>
        <end position="53"/>
    </location>
</feature>
<sequence length="161" mass="17678">MHDPRLRRSQWAAREMRSDAHSGGRWSLRGVTPVPSYRPGDESWPKIDSKRDASSLQPYSDIPIFTPQEDTDHSAMRVFKLMGVETMILTNAPEASTRTTRFGFASPACLTPTTASCGSWPRGGGAGVQRLPEGGVMRPRRPSFETIASAACCTAWAPTPW</sequence>
<keyword evidence="3" id="KW-1185">Reference proteome</keyword>
<dbReference type="Proteomes" id="UP001153269">
    <property type="component" value="Unassembled WGS sequence"/>
</dbReference>